<dbReference type="PANTHER" id="PTHR32502">
    <property type="entry name" value="N-ACETYLGALACTOSAMINE PERMEASE II COMPONENT-RELATED"/>
    <property type="match status" value="1"/>
</dbReference>
<name>A0A1M4X002_9THEO</name>
<dbReference type="PROSITE" id="PS51108">
    <property type="entry name" value="PTS_EIID"/>
    <property type="match status" value="1"/>
</dbReference>
<dbReference type="InterPro" id="IPR050303">
    <property type="entry name" value="GatZ_KbaZ_carbometab"/>
</dbReference>
<sequence length="271" mass="30357">MDNNKKLSKTDLLKSFFCWHMFAQSCYNFERFQALGFVHSMIPIVLKLYHTKEEISQALKRHLTFFNTEANFGSMIPGMIAALEEERANGNTDITDEIINSLKTGLMGPFAGIGDTITQGLVKTVLLAITVDIAAKGNAFGPILFFILFTTYVVGVGYFMYFQGYKWGKNALNKITGTNVMQKITEGMNVLGLTVLGALVAAMVNIKTPLVFKIQQTTIEVQQLLDKIVPNLLSLMTVFLLWYLLKKNKSVVSLILWIFIIGIIAAYFKIL</sequence>
<organism evidence="2 3">
    <name type="scientific">Thermoanaerobacter uzonensis DSM 18761</name>
    <dbReference type="NCBI Taxonomy" id="1123369"/>
    <lineage>
        <taxon>Bacteria</taxon>
        <taxon>Bacillati</taxon>
        <taxon>Bacillota</taxon>
        <taxon>Clostridia</taxon>
        <taxon>Thermoanaerobacterales</taxon>
        <taxon>Thermoanaerobacteraceae</taxon>
        <taxon>Thermoanaerobacter</taxon>
    </lineage>
</organism>
<keyword evidence="1" id="KW-0472">Membrane</keyword>
<dbReference type="AlphaFoldDB" id="A0A1M4X002"/>
<gene>
    <name evidence="2" type="ORF">SAMN02745195_01358</name>
</gene>
<feature type="transmembrane region" description="Helical" evidence="1">
    <location>
        <begin position="224"/>
        <end position="245"/>
    </location>
</feature>
<keyword evidence="1" id="KW-1133">Transmembrane helix</keyword>
<reference evidence="3" key="1">
    <citation type="submission" date="2016-11" db="EMBL/GenBank/DDBJ databases">
        <authorList>
            <person name="Varghese N."/>
            <person name="Submissions S."/>
        </authorList>
    </citation>
    <scope>NUCLEOTIDE SEQUENCE [LARGE SCALE GENOMIC DNA]</scope>
    <source>
        <strain evidence="3">DSM 18761</strain>
    </source>
</reference>
<protein>
    <submittedName>
        <fullName evidence="2">PTS system, mannose-specific IID component</fullName>
    </submittedName>
</protein>
<feature type="transmembrane region" description="Helical" evidence="1">
    <location>
        <begin position="190"/>
        <end position="212"/>
    </location>
</feature>
<dbReference type="PROSITE" id="PS51257">
    <property type="entry name" value="PROKAR_LIPOPROTEIN"/>
    <property type="match status" value="1"/>
</dbReference>
<evidence type="ECO:0000313" key="2">
    <source>
        <dbReference type="EMBL" id="SHE86828.1"/>
    </source>
</evidence>
<dbReference type="RefSeq" id="WP_084726989.1">
    <property type="nucleotide sequence ID" value="NZ_FQUR01000010.1"/>
</dbReference>
<dbReference type="GO" id="GO:0009401">
    <property type="term" value="P:phosphoenolpyruvate-dependent sugar phosphotransferase system"/>
    <property type="evidence" value="ECO:0007669"/>
    <property type="project" value="InterPro"/>
</dbReference>
<dbReference type="PANTHER" id="PTHR32502:SF23">
    <property type="entry name" value="TRANSPORT PROTEIN, PTS SYSTEM"/>
    <property type="match status" value="1"/>
</dbReference>
<dbReference type="EMBL" id="FQUR01000010">
    <property type="protein sequence ID" value="SHE86828.1"/>
    <property type="molecule type" value="Genomic_DNA"/>
</dbReference>
<keyword evidence="1" id="KW-0812">Transmembrane</keyword>
<accession>A0A1M4X002</accession>
<feature type="transmembrane region" description="Helical" evidence="1">
    <location>
        <begin position="251"/>
        <end position="268"/>
    </location>
</feature>
<proteinExistence type="predicted"/>
<dbReference type="Proteomes" id="UP000184127">
    <property type="component" value="Unassembled WGS sequence"/>
</dbReference>
<dbReference type="Pfam" id="PF03613">
    <property type="entry name" value="EIID-AGA"/>
    <property type="match status" value="1"/>
</dbReference>
<evidence type="ECO:0000256" key="1">
    <source>
        <dbReference type="SAM" id="Phobius"/>
    </source>
</evidence>
<dbReference type="GO" id="GO:0005886">
    <property type="term" value="C:plasma membrane"/>
    <property type="evidence" value="ECO:0007669"/>
    <property type="project" value="TreeGrafter"/>
</dbReference>
<dbReference type="InterPro" id="IPR004704">
    <property type="entry name" value="PTS_IID_man"/>
</dbReference>
<evidence type="ECO:0000313" key="3">
    <source>
        <dbReference type="Proteomes" id="UP000184127"/>
    </source>
</evidence>
<feature type="transmembrane region" description="Helical" evidence="1">
    <location>
        <begin position="143"/>
        <end position="162"/>
    </location>
</feature>
<keyword evidence="3" id="KW-1185">Reference proteome</keyword>